<protein>
    <submittedName>
        <fullName evidence="1">Uncharacterized protein</fullName>
    </submittedName>
</protein>
<dbReference type="PATRIC" id="fig|43687.5.peg.977"/>
<dbReference type="EMBL" id="CP012172">
    <property type="protein sequence ID" value="AKV74015.1"/>
    <property type="molecule type" value="Genomic_DNA"/>
</dbReference>
<dbReference type="EMBL" id="CP012174">
    <property type="protein sequence ID" value="AKV78507.1"/>
    <property type="molecule type" value="Genomic_DNA"/>
</dbReference>
<evidence type="ECO:0000313" key="5">
    <source>
        <dbReference type="EMBL" id="AKV80752.1"/>
    </source>
</evidence>
<dbReference type="Proteomes" id="UP000068832">
    <property type="component" value="Chromosome"/>
</dbReference>
<dbReference type="EMBL" id="CP012175">
    <property type="protein sequence ID" value="AKV80752.1"/>
    <property type="molecule type" value="Genomic_DNA"/>
</dbReference>
<evidence type="ECO:0000313" key="12">
    <source>
        <dbReference type="Proteomes" id="UP000068832"/>
    </source>
</evidence>
<evidence type="ECO:0000313" key="1">
    <source>
        <dbReference type="EMBL" id="AIM27107.1"/>
    </source>
</evidence>
<sequence>MEIIKSAVGIIFVRPYPEELLNPIIEESRRSGVEISLEEDERVQKYIKSIIFSSEKDKCQESFDFFIRRLSLKSDLKEVVWAYQVECALKSKALRLGIPSSLPLVGNVLLSGLIFSNVKNMDLNQRKLCVVQFDDQIRVIKRDDKYFSVVDVVREAEKLEKVIEELGMISIKTINLSSIRL</sequence>
<dbReference type="EMBL" id="CP012173">
    <property type="protein sequence ID" value="AKV76254.1"/>
    <property type="molecule type" value="Genomic_DNA"/>
</dbReference>
<dbReference type="GeneID" id="91755413"/>
<proteinExistence type="predicted"/>
<evidence type="ECO:0000313" key="9">
    <source>
        <dbReference type="Proteomes" id="UP000061362"/>
    </source>
</evidence>
<dbReference type="OMA" id="DERDNNF"/>
<reference evidence="1 7" key="1">
    <citation type="journal article" date="2014" name="J. Bacteriol.">
        <title>Role of an Archaeal PitA Transporter in the Copper and Arsenic Resistance of Metallosphaera sedula, an Extreme Thermoacidophile.</title>
        <authorList>
            <person name="McCarthy S."/>
            <person name="Ai C."/>
            <person name="Wheaton G."/>
            <person name="Tevatia R."/>
            <person name="Eckrich V."/>
            <person name="Kelly R."/>
            <person name="Blum P."/>
        </authorList>
    </citation>
    <scope>NUCLEOTIDE SEQUENCE [LARGE SCALE GENOMIC DNA]</scope>
    <source>
        <strain evidence="1 7">CuR1</strain>
    </source>
</reference>
<evidence type="ECO:0000313" key="2">
    <source>
        <dbReference type="EMBL" id="AKV74015.1"/>
    </source>
</evidence>
<gene>
    <name evidence="1" type="ORF">HA72_0949</name>
    <name evidence="2" type="ORF">MsedA_0964</name>
    <name evidence="3" type="ORF">MsedB_0965</name>
    <name evidence="4" type="ORF">MsedC_0964</name>
    <name evidence="5" type="ORF">MsedD_0965</name>
    <name evidence="6" type="ORF">MsedE_0965</name>
</gene>
<dbReference type="RefSeq" id="WP_012020908.1">
    <property type="nucleotide sequence ID" value="NZ_CP008822.1"/>
</dbReference>
<dbReference type="Proteomes" id="UP000062475">
    <property type="component" value="Chromosome"/>
</dbReference>
<organism evidence="1 7">
    <name type="scientific">Metallosphaera sedula</name>
    <dbReference type="NCBI Taxonomy" id="43687"/>
    <lineage>
        <taxon>Archaea</taxon>
        <taxon>Thermoproteota</taxon>
        <taxon>Thermoprotei</taxon>
        <taxon>Sulfolobales</taxon>
        <taxon>Sulfolobaceae</taxon>
        <taxon>Metallosphaera</taxon>
    </lineage>
</organism>
<dbReference type="Proteomes" id="UP000029084">
    <property type="component" value="Chromosome"/>
</dbReference>
<dbReference type="AlphaFoldDB" id="A0A088E5W4"/>
<name>A0A088E5W4_9CREN</name>
<evidence type="ECO:0000313" key="7">
    <source>
        <dbReference type="Proteomes" id="UP000029084"/>
    </source>
</evidence>
<reference evidence="6 8" key="3">
    <citation type="submission" date="2015-07" db="EMBL/GenBank/DDBJ databases">
        <title>Physiological, transcriptional responses and genome re-sequencing of acid resistant extremely thermoacidophilic Metallosphaera sedula SARC-M1.</title>
        <authorList>
            <person name="Ai C."/>
            <person name="McCarthy S."/>
            <person name="Eckrich V."/>
            <person name="Rudrappa D."/>
            <person name="Qiu G."/>
            <person name="Blum P."/>
        </authorList>
    </citation>
    <scope>NUCLEOTIDE SEQUENCE [LARGE SCALE GENOMIC DNA]</scope>
    <source>
        <strain evidence="6 8">SARC-M1</strain>
    </source>
</reference>
<evidence type="ECO:0000313" key="6">
    <source>
        <dbReference type="EMBL" id="AKV82994.1"/>
    </source>
</evidence>
<dbReference type="OrthoDB" id="37148at2157"/>
<dbReference type="EMBL" id="CP012176">
    <property type="protein sequence ID" value="AKV82994.1"/>
    <property type="molecule type" value="Genomic_DNA"/>
</dbReference>
<evidence type="ECO:0000313" key="10">
    <source>
        <dbReference type="Proteomes" id="UP000062398"/>
    </source>
</evidence>
<accession>A0A088E5W4</accession>
<reference evidence="9 10" key="2">
    <citation type="journal article" date="2015" name="Genome Announc.">
        <title>Complete Genome Sequences of Evolved Arsenate-Resistant Metallosphaera sedula Strains.</title>
        <authorList>
            <person name="Ai C."/>
            <person name="McCarthy S."/>
            <person name="Schackwitz W."/>
            <person name="Martin J."/>
            <person name="Lipzen A."/>
            <person name="Blum P."/>
        </authorList>
    </citation>
    <scope>NUCLEOTIDE SEQUENCE [LARGE SCALE GENOMIC DNA]</scope>
    <source>
        <strain evidence="4 10">ARS120-1</strain>
        <strain evidence="5 9">ARS120-2</strain>
        <strain evidence="2 12">ARS50-1</strain>
        <strain evidence="3 11">ARS50-2</strain>
    </source>
</reference>
<evidence type="ECO:0000313" key="8">
    <source>
        <dbReference type="Proteomes" id="UP000056255"/>
    </source>
</evidence>
<evidence type="ECO:0000313" key="4">
    <source>
        <dbReference type="EMBL" id="AKV78507.1"/>
    </source>
</evidence>
<evidence type="ECO:0000313" key="11">
    <source>
        <dbReference type="Proteomes" id="UP000062475"/>
    </source>
</evidence>
<evidence type="ECO:0000313" key="3">
    <source>
        <dbReference type="EMBL" id="AKV76254.1"/>
    </source>
</evidence>
<dbReference type="Proteomes" id="UP000056255">
    <property type="component" value="Chromosome"/>
</dbReference>
<dbReference type="Proteomes" id="UP000062398">
    <property type="component" value="Chromosome"/>
</dbReference>
<dbReference type="EMBL" id="CP008822">
    <property type="protein sequence ID" value="AIM27107.1"/>
    <property type="molecule type" value="Genomic_DNA"/>
</dbReference>
<dbReference type="Proteomes" id="UP000061362">
    <property type="component" value="Chromosome"/>
</dbReference>